<organism evidence="9 11">
    <name type="scientific">Enterococcus gilvus ATCC BAA-350</name>
    <dbReference type="NCBI Taxonomy" id="1158614"/>
    <lineage>
        <taxon>Bacteria</taxon>
        <taxon>Bacillati</taxon>
        <taxon>Bacillota</taxon>
        <taxon>Bacilli</taxon>
        <taxon>Lactobacillales</taxon>
        <taxon>Enterococcaceae</taxon>
        <taxon>Enterococcus</taxon>
    </lineage>
</organism>
<evidence type="ECO:0000256" key="2">
    <source>
        <dbReference type="ARBA" id="ARBA00022737"/>
    </source>
</evidence>
<dbReference type="PATRIC" id="fig|1158614.3.peg.2072"/>
<name>R2VEI5_9ENTE</name>
<evidence type="ECO:0000313" key="12">
    <source>
        <dbReference type="Proteomes" id="UP000014160"/>
    </source>
</evidence>
<dbReference type="GO" id="GO:0008982">
    <property type="term" value="F:protein-N(PI)-phosphohistidine-sugar phosphotransferase activity"/>
    <property type="evidence" value="ECO:0007669"/>
    <property type="project" value="InterPro"/>
</dbReference>
<proteinExistence type="predicted"/>
<dbReference type="SUPFAM" id="SSF63520">
    <property type="entry name" value="PTS-regulatory domain, PRD"/>
    <property type="match status" value="2"/>
</dbReference>
<dbReference type="SUPFAM" id="SSF55804">
    <property type="entry name" value="Phoshotransferase/anion transport protein"/>
    <property type="match status" value="1"/>
</dbReference>
<evidence type="ECO:0000259" key="8">
    <source>
        <dbReference type="PROSITE" id="PS51372"/>
    </source>
</evidence>
<evidence type="ECO:0000256" key="5">
    <source>
        <dbReference type="ARBA" id="ARBA00023163"/>
    </source>
</evidence>
<dbReference type="InterPro" id="IPR013196">
    <property type="entry name" value="HTH_11"/>
</dbReference>
<dbReference type="PROSITE" id="PS51094">
    <property type="entry name" value="PTS_EIIA_TYPE_2"/>
    <property type="match status" value="1"/>
</dbReference>
<dbReference type="eggNOG" id="COG3711">
    <property type="taxonomic scope" value="Bacteria"/>
</dbReference>
<keyword evidence="3" id="KW-0805">Transcription regulation</keyword>
<keyword evidence="12" id="KW-1185">Reference proteome</keyword>
<dbReference type="InterPro" id="IPR050661">
    <property type="entry name" value="BglG_antiterminators"/>
</dbReference>
<sequence length="658" mass="75689">MKQKEKALLNRLIDHKNEFVTSKDLASELSLSDRTVRNYLQDLKVLVEKNGGEILAKQGQGYQLRIVHKMVFDLFLSHENLVDPFYRNASEFSEVEDRQKYILNKLLLEDRVIVIDDLAEELFISRSSLAKDIQEIKEKLQEYSLVIVSKHGKGFWVEGEERNKRHFIMDTLFGKTYANSMKEYLGNSHFFNEITFEELTIIILDETREAKLKVSDVVIQNLVLHLSLGIKRMREGFEIKDLGLQQDLLGRIEYQVAEKIVERIETVTNVVFPIEEVSYLTIHLMAKSNHEATTENQELSYELDNVIQSISQVIGYPLMEDYQLKSGLLGHLGPLLIRLNRGITLDNPLTTEIKEGNSEAFELTKHYFAEMPMLRKFVISEDEWAYLALHLLAALEKVKDTHKVRALIICATGYGSAQLLKNRVSNEFGKHITVVNVKGYYEINEATLKGIDLIISSVDLSTMVFKVPVLHVSVFLNDEDVHKIRKLLDRLISRPTRIEETHRLPLNERKRYFETQLSEQFFKRYETAPTKESVVDDLLDVLSVNEEENYPIKMKQQISQREMMGQIVFSDTVVVPHPAIPVGVSTKIAVALIPDGMTWDEKETVNFVFLISPSYIENEGITVVTKAIVQLVDRLDIQQAILAEPTFENFSNELIKII</sequence>
<evidence type="ECO:0000256" key="1">
    <source>
        <dbReference type="ARBA" id="ARBA00022679"/>
    </source>
</evidence>
<evidence type="ECO:0000313" key="9">
    <source>
        <dbReference type="EMBL" id="EOI56165.1"/>
    </source>
</evidence>
<reference evidence="9 11" key="1">
    <citation type="submission" date="2013-02" db="EMBL/GenBank/DDBJ databases">
        <title>The Genome Sequence of Enterococcus gilvus ATCC BAA-350.</title>
        <authorList>
            <consortium name="The Broad Institute Genome Sequencing Platform"/>
            <consortium name="The Broad Institute Genome Sequencing Center for Infectious Disease"/>
            <person name="Earl A.M."/>
            <person name="Gilmore M.S."/>
            <person name="Lebreton F."/>
            <person name="Walker B."/>
            <person name="Young S.K."/>
            <person name="Zeng Q."/>
            <person name="Gargeya S."/>
            <person name="Fitzgerald M."/>
            <person name="Haas B."/>
            <person name="Abouelleil A."/>
            <person name="Alvarado L."/>
            <person name="Arachchi H.M."/>
            <person name="Berlin A.M."/>
            <person name="Chapman S.B."/>
            <person name="Dewar J."/>
            <person name="Goldberg J."/>
            <person name="Griggs A."/>
            <person name="Gujja S."/>
            <person name="Hansen M."/>
            <person name="Howarth C."/>
            <person name="Imamovic A."/>
            <person name="Larimer J."/>
            <person name="McCowan C."/>
            <person name="Murphy C."/>
            <person name="Neiman D."/>
            <person name="Pearson M."/>
            <person name="Priest M."/>
            <person name="Roberts A."/>
            <person name="Saif S."/>
            <person name="Shea T."/>
            <person name="Sisk P."/>
            <person name="Sykes S."/>
            <person name="Wortman J."/>
            <person name="Nusbaum C."/>
            <person name="Birren B."/>
        </authorList>
    </citation>
    <scope>NUCLEOTIDE SEQUENCE [LARGE SCALE GENOMIC DNA]</scope>
    <source>
        <strain evidence="9 11">ATCC BAA-350</strain>
    </source>
</reference>
<accession>R2VEI5</accession>
<dbReference type="eggNOG" id="COG1762">
    <property type="taxonomic scope" value="Bacteria"/>
</dbReference>
<reference evidence="10 12" key="2">
    <citation type="submission" date="2013-03" db="EMBL/GenBank/DDBJ databases">
        <title>The Genome Sequence of Enterococcus gilvus ATCC BAA-350 (PacBio/Illumina hybrid assembly).</title>
        <authorList>
            <consortium name="The Broad Institute Genomics Platform"/>
            <consortium name="The Broad Institute Genome Sequencing Center for Infectious Disease"/>
            <person name="Earl A."/>
            <person name="Russ C."/>
            <person name="Gilmore M."/>
            <person name="Surin D."/>
            <person name="Walker B."/>
            <person name="Young S."/>
            <person name="Zeng Q."/>
            <person name="Gargeya S."/>
            <person name="Fitzgerald M."/>
            <person name="Haas B."/>
            <person name="Abouelleil A."/>
            <person name="Allen A.W."/>
            <person name="Alvarado L."/>
            <person name="Arachchi H.M."/>
            <person name="Berlin A.M."/>
            <person name="Chapman S.B."/>
            <person name="Gainer-Dewar J."/>
            <person name="Goldberg J."/>
            <person name="Griggs A."/>
            <person name="Gujja S."/>
            <person name="Hansen M."/>
            <person name="Howarth C."/>
            <person name="Imamovic A."/>
            <person name="Ireland A."/>
            <person name="Larimer J."/>
            <person name="McCowan C."/>
            <person name="Murphy C."/>
            <person name="Pearson M."/>
            <person name="Poon T.W."/>
            <person name="Priest M."/>
            <person name="Roberts A."/>
            <person name="Saif S."/>
            <person name="Shea T."/>
            <person name="Sisk P."/>
            <person name="Sykes S."/>
            <person name="Wortman J."/>
            <person name="Nusbaum C."/>
            <person name="Birren B."/>
        </authorList>
    </citation>
    <scope>NUCLEOTIDE SEQUENCE [LARGE SCALE GENOMIC DNA]</scope>
    <source>
        <strain evidence="10 12">ATCC BAA-350</strain>
    </source>
</reference>
<dbReference type="Gene3D" id="3.40.50.2300">
    <property type="match status" value="1"/>
</dbReference>
<dbReference type="InterPro" id="IPR036095">
    <property type="entry name" value="PTS_EIIB-like_sf"/>
</dbReference>
<evidence type="ECO:0000256" key="4">
    <source>
        <dbReference type="ARBA" id="ARBA00023159"/>
    </source>
</evidence>
<dbReference type="GO" id="GO:0009401">
    <property type="term" value="P:phosphoenolpyruvate-dependent sugar phosphotransferase system"/>
    <property type="evidence" value="ECO:0007669"/>
    <property type="project" value="InterPro"/>
</dbReference>
<dbReference type="OrthoDB" id="3710983at2"/>
<dbReference type="Gene3D" id="3.40.930.10">
    <property type="entry name" value="Mannitol-specific EII, Chain A"/>
    <property type="match status" value="1"/>
</dbReference>
<dbReference type="InterPro" id="IPR013011">
    <property type="entry name" value="PTS_EIIB_2"/>
</dbReference>
<dbReference type="InterPro" id="IPR036390">
    <property type="entry name" value="WH_DNA-bd_sf"/>
</dbReference>
<dbReference type="InterPro" id="IPR011608">
    <property type="entry name" value="PRD"/>
</dbReference>
<dbReference type="InterPro" id="IPR036388">
    <property type="entry name" value="WH-like_DNA-bd_sf"/>
</dbReference>
<dbReference type="InterPro" id="IPR016152">
    <property type="entry name" value="PTrfase/Anion_transptr"/>
</dbReference>
<dbReference type="Gene3D" id="1.10.10.10">
    <property type="entry name" value="Winged helix-like DNA-binding domain superfamily/Winged helix DNA-binding domain"/>
    <property type="match status" value="2"/>
</dbReference>
<keyword evidence="2" id="KW-0677">Repeat</keyword>
<evidence type="ECO:0000256" key="3">
    <source>
        <dbReference type="ARBA" id="ARBA00023015"/>
    </source>
</evidence>
<feature type="domain" description="PTS EIIB type-2" evidence="7">
    <location>
        <begin position="404"/>
        <end position="496"/>
    </location>
</feature>
<dbReference type="HOGENOM" id="CLU_013442_5_0_9"/>
<dbReference type="PANTHER" id="PTHR30185">
    <property type="entry name" value="CRYPTIC BETA-GLUCOSIDE BGL OPERON ANTITERMINATOR"/>
    <property type="match status" value="1"/>
</dbReference>
<dbReference type="InterPro" id="IPR007737">
    <property type="entry name" value="Mga_HTH"/>
</dbReference>
<feature type="domain" description="PTS EIIA type-2" evidence="6">
    <location>
        <begin position="515"/>
        <end position="658"/>
    </location>
</feature>
<keyword evidence="5" id="KW-0804">Transcription</keyword>
<feature type="domain" description="PRD" evidence="8">
    <location>
        <begin position="294"/>
        <end position="401"/>
    </location>
</feature>
<dbReference type="Proteomes" id="UP000013750">
    <property type="component" value="Unassembled WGS sequence"/>
</dbReference>
<dbReference type="SUPFAM" id="SSF46785">
    <property type="entry name" value="Winged helix' DNA-binding domain"/>
    <property type="match status" value="1"/>
</dbReference>
<evidence type="ECO:0000313" key="11">
    <source>
        <dbReference type="Proteomes" id="UP000013750"/>
    </source>
</evidence>
<evidence type="ECO:0000259" key="7">
    <source>
        <dbReference type="PROSITE" id="PS51099"/>
    </source>
</evidence>
<protein>
    <submittedName>
        <fullName evidence="9">Transcriptional antiterminator bglG</fullName>
    </submittedName>
</protein>
<feature type="domain" description="PRD" evidence="8">
    <location>
        <begin position="190"/>
        <end position="293"/>
    </location>
</feature>
<dbReference type="EMBL" id="ASWH01000001">
    <property type="protein sequence ID" value="EOW82585.1"/>
    <property type="molecule type" value="Genomic_DNA"/>
</dbReference>
<dbReference type="Pfam" id="PF00874">
    <property type="entry name" value="PRD"/>
    <property type="match status" value="2"/>
</dbReference>
<keyword evidence="4" id="KW-0010">Activator</keyword>
<dbReference type="PROSITE" id="PS51372">
    <property type="entry name" value="PRD_2"/>
    <property type="match status" value="2"/>
</dbReference>
<evidence type="ECO:0000313" key="10">
    <source>
        <dbReference type="EMBL" id="EOW82585.1"/>
    </source>
</evidence>
<dbReference type="PANTHER" id="PTHR30185:SF18">
    <property type="entry name" value="TRANSCRIPTIONAL REGULATOR MTLR"/>
    <property type="match status" value="1"/>
</dbReference>
<dbReference type="Gene3D" id="1.10.1790.10">
    <property type="entry name" value="PRD domain"/>
    <property type="match status" value="2"/>
</dbReference>
<dbReference type="GO" id="GO:0006355">
    <property type="term" value="P:regulation of DNA-templated transcription"/>
    <property type="evidence" value="ECO:0007669"/>
    <property type="project" value="InterPro"/>
</dbReference>
<keyword evidence="1" id="KW-0808">Transferase</keyword>
<dbReference type="PROSITE" id="PS51099">
    <property type="entry name" value="PTS_EIIB_TYPE_2"/>
    <property type="match status" value="1"/>
</dbReference>
<dbReference type="RefSeq" id="WP_010780457.1">
    <property type="nucleotide sequence ID" value="NZ_ASWH01000001.1"/>
</dbReference>
<dbReference type="SUPFAM" id="SSF52794">
    <property type="entry name" value="PTS system IIB component-like"/>
    <property type="match status" value="1"/>
</dbReference>
<dbReference type="AlphaFoldDB" id="R2VEI5"/>
<dbReference type="InterPro" id="IPR036634">
    <property type="entry name" value="PRD_sf"/>
</dbReference>
<dbReference type="Pfam" id="PF05043">
    <property type="entry name" value="Mga"/>
    <property type="match status" value="1"/>
</dbReference>
<dbReference type="EMBL" id="AJDQ01000007">
    <property type="protein sequence ID" value="EOI56165.1"/>
    <property type="molecule type" value="Genomic_DNA"/>
</dbReference>
<dbReference type="CDD" id="cd05568">
    <property type="entry name" value="PTS_IIB_bgl_like"/>
    <property type="match status" value="1"/>
</dbReference>
<dbReference type="InterPro" id="IPR002178">
    <property type="entry name" value="PTS_EIIA_type-2_dom"/>
</dbReference>
<evidence type="ECO:0000259" key="6">
    <source>
        <dbReference type="PROSITE" id="PS51094"/>
    </source>
</evidence>
<dbReference type="Proteomes" id="UP000014160">
    <property type="component" value="Unassembled WGS sequence"/>
</dbReference>
<gene>
    <name evidence="10" type="ORF">I592_01905</name>
    <name evidence="9" type="ORF">UKC_02062</name>
</gene>
<comment type="caution">
    <text evidence="9">The sequence shown here is derived from an EMBL/GenBank/DDBJ whole genome shotgun (WGS) entry which is preliminary data.</text>
</comment>
<dbReference type="Pfam" id="PF08279">
    <property type="entry name" value="HTH_11"/>
    <property type="match status" value="1"/>
</dbReference>